<dbReference type="KEGG" id="rpod:E0E05_16335"/>
<accession>A0A4P6V621</accession>
<gene>
    <name evidence="2" type="ORF">E0E05_16335</name>
</gene>
<evidence type="ECO:0008006" key="4">
    <source>
        <dbReference type="Google" id="ProtNLM"/>
    </source>
</evidence>
<feature type="transmembrane region" description="Helical" evidence="1">
    <location>
        <begin position="6"/>
        <end position="28"/>
    </location>
</feature>
<sequence length="161" mass="17165">MMQTELLHTLLAALLGIATGILVVLSLIEKPIWPMMWAPRTPEVSDQSARKAHVILKRVIHLLPPTMMKTMGAASLAMIALLVVTDFGGASLAVAALFFTQLALIVARLLRDVRGVDDVPSDGDPAQVRDGLAALPLLHHRGLLMAASTLIALLALQIALT</sequence>
<protein>
    <recommendedName>
        <fullName evidence="4">DUF1772 domain-containing protein</fullName>
    </recommendedName>
</protein>
<keyword evidence="1" id="KW-1133">Transmembrane helix</keyword>
<feature type="transmembrane region" description="Helical" evidence="1">
    <location>
        <begin position="142"/>
        <end position="160"/>
    </location>
</feature>
<keyword evidence="1" id="KW-0812">Transmembrane</keyword>
<keyword evidence="3" id="KW-1185">Reference proteome</keyword>
<dbReference type="GeneID" id="90768874"/>
<proteinExistence type="predicted"/>
<evidence type="ECO:0000313" key="3">
    <source>
        <dbReference type="Proteomes" id="UP000293719"/>
    </source>
</evidence>
<evidence type="ECO:0000256" key="1">
    <source>
        <dbReference type="SAM" id="Phobius"/>
    </source>
</evidence>
<reference evidence="2 3" key="1">
    <citation type="journal article" date="2017" name="Int. J. Syst. Evol. Microbiol.">
        <title>Roseitalea porphyridii gen. nov., sp. nov., isolated from a red alga, and reclassification of Hoeflea suaedae Chung et al. 2013 as Pseudohoeflea suaedae gen. nov., comb. nov.</title>
        <authorList>
            <person name="Hyeon J.W."/>
            <person name="Jeong S.E."/>
            <person name="Baek K."/>
            <person name="Jeon C.O."/>
        </authorList>
    </citation>
    <scope>NUCLEOTIDE SEQUENCE [LARGE SCALE GENOMIC DNA]</scope>
    <source>
        <strain evidence="2 3">MA7-20</strain>
    </source>
</reference>
<organism evidence="2 3">
    <name type="scientific">Roseitalea porphyridii</name>
    <dbReference type="NCBI Taxonomy" id="1852022"/>
    <lineage>
        <taxon>Bacteria</taxon>
        <taxon>Pseudomonadati</taxon>
        <taxon>Pseudomonadota</taxon>
        <taxon>Alphaproteobacteria</taxon>
        <taxon>Hyphomicrobiales</taxon>
        <taxon>Ahrensiaceae</taxon>
        <taxon>Roseitalea</taxon>
    </lineage>
</organism>
<keyword evidence="1" id="KW-0472">Membrane</keyword>
<dbReference type="Proteomes" id="UP000293719">
    <property type="component" value="Chromosome"/>
</dbReference>
<dbReference type="AlphaFoldDB" id="A0A4P6V621"/>
<dbReference type="RefSeq" id="WP_131617658.1">
    <property type="nucleotide sequence ID" value="NZ_CP036532.1"/>
</dbReference>
<name>A0A4P6V621_9HYPH</name>
<evidence type="ECO:0000313" key="2">
    <source>
        <dbReference type="EMBL" id="QBK32016.1"/>
    </source>
</evidence>
<dbReference type="OrthoDB" id="7873822at2"/>
<dbReference type="EMBL" id="CP036532">
    <property type="protein sequence ID" value="QBK32016.1"/>
    <property type="molecule type" value="Genomic_DNA"/>
</dbReference>